<dbReference type="CDD" id="cd00109">
    <property type="entry name" value="Kunitz-type"/>
    <property type="match status" value="1"/>
</dbReference>
<evidence type="ECO:0000256" key="1">
    <source>
        <dbReference type="ARBA" id="ARBA00023157"/>
    </source>
</evidence>
<keyword evidence="5" id="KW-1185">Reference proteome</keyword>
<dbReference type="FunFam" id="4.10.410.10:FF:000020">
    <property type="entry name" value="Collagen, type VI, alpha 3"/>
    <property type="match status" value="1"/>
</dbReference>
<gene>
    <name evidence="4" type="ORF">PECAL_5P16900</name>
</gene>
<dbReference type="PANTHER" id="PTHR10083:SF374">
    <property type="entry name" value="BPTI_KUNITZ INHIBITOR DOMAIN-CONTAINING PROTEIN"/>
    <property type="match status" value="1"/>
</dbReference>
<dbReference type="PRINTS" id="PR00759">
    <property type="entry name" value="BASICPTASE"/>
</dbReference>
<dbReference type="AlphaFoldDB" id="A0A8J2SZK7"/>
<dbReference type="PROSITE" id="PS00280">
    <property type="entry name" value="BPTI_KUNITZ_1"/>
    <property type="match status" value="1"/>
</dbReference>
<sequence>MRPLLAALTTLAASALREQWDDLRWLGGGLRSTSCATQPWLRKLNATQHAMHDGAVAPRFVVVKPHGRAGLGNRLRSVRAGLTLAALTKRSLLLDYGESQAELAFLKPALIRWDRLDLLERTPGKRRPLANNARGMNLRNVLDDASVALVVSGWNHDPSVRWRENPKLRDVVNEAGLGNDADVASCGLRALFAPSGQLRVALADARRRAFDRPVFSIASAIHLRTNIEYEAQYLQRHKRARHCTDLACWARVSDIFVACARGLGETSSILVTADDTTVVEAAARHAKMHFASVGSPPQDHLHHSGLTRPAKQLETERDKGVSFGHGGALGPLVDLLLLASAHTFVGTAGSSFSEQALAWGGLERPVKLFVTPYAKSFIGNHVGGSGDVASELPETAEAAYALCRGRVDGATASPARRDRRVDGVADGAEDVCSLHAATGMCKAHMPSWFHNAVTHRCEEFIYGGCGGTANRFASRAACERACPPPAGRDEFAAQKALMQDFLAGRVKELVLAEDEQQPRRRRRRGGRRPNMM</sequence>
<protein>
    <recommendedName>
        <fullName evidence="3">BPTI/Kunitz inhibitor domain-containing protein</fullName>
    </recommendedName>
</protein>
<proteinExistence type="predicted"/>
<evidence type="ECO:0000313" key="5">
    <source>
        <dbReference type="Proteomes" id="UP000789595"/>
    </source>
</evidence>
<dbReference type="InterPro" id="IPR050098">
    <property type="entry name" value="TFPI/VKTCI-like"/>
</dbReference>
<dbReference type="PROSITE" id="PS50279">
    <property type="entry name" value="BPTI_KUNITZ_2"/>
    <property type="match status" value="1"/>
</dbReference>
<evidence type="ECO:0000313" key="4">
    <source>
        <dbReference type="EMBL" id="CAH0377109.1"/>
    </source>
</evidence>
<dbReference type="Proteomes" id="UP000789595">
    <property type="component" value="Unassembled WGS sequence"/>
</dbReference>
<evidence type="ECO:0000256" key="2">
    <source>
        <dbReference type="SAM" id="MobiDB-lite"/>
    </source>
</evidence>
<name>A0A8J2SZK7_9STRA</name>
<dbReference type="InterPro" id="IPR020901">
    <property type="entry name" value="Prtase_inh_Kunz-CS"/>
</dbReference>
<accession>A0A8J2SZK7</accession>
<dbReference type="SUPFAM" id="SSF57362">
    <property type="entry name" value="BPTI-like"/>
    <property type="match status" value="1"/>
</dbReference>
<dbReference type="SMART" id="SM00131">
    <property type="entry name" value="KU"/>
    <property type="match status" value="1"/>
</dbReference>
<organism evidence="4 5">
    <name type="scientific">Pelagomonas calceolata</name>
    <dbReference type="NCBI Taxonomy" id="35677"/>
    <lineage>
        <taxon>Eukaryota</taxon>
        <taxon>Sar</taxon>
        <taxon>Stramenopiles</taxon>
        <taxon>Ochrophyta</taxon>
        <taxon>Pelagophyceae</taxon>
        <taxon>Pelagomonadales</taxon>
        <taxon>Pelagomonadaceae</taxon>
        <taxon>Pelagomonas</taxon>
    </lineage>
</organism>
<dbReference type="OrthoDB" id="4473401at2759"/>
<dbReference type="EMBL" id="CAKKNE010000005">
    <property type="protein sequence ID" value="CAH0377109.1"/>
    <property type="molecule type" value="Genomic_DNA"/>
</dbReference>
<dbReference type="GO" id="GO:0005615">
    <property type="term" value="C:extracellular space"/>
    <property type="evidence" value="ECO:0007669"/>
    <property type="project" value="TreeGrafter"/>
</dbReference>
<dbReference type="Pfam" id="PF00014">
    <property type="entry name" value="Kunitz_BPTI"/>
    <property type="match status" value="1"/>
</dbReference>
<feature type="compositionally biased region" description="Basic residues" evidence="2">
    <location>
        <begin position="519"/>
        <end position="532"/>
    </location>
</feature>
<dbReference type="Gene3D" id="4.10.410.10">
    <property type="entry name" value="Pancreatic trypsin inhibitor Kunitz domain"/>
    <property type="match status" value="1"/>
</dbReference>
<comment type="caution">
    <text evidence="4">The sequence shown here is derived from an EMBL/GenBank/DDBJ whole genome shotgun (WGS) entry which is preliminary data.</text>
</comment>
<reference evidence="4" key="1">
    <citation type="submission" date="2021-11" db="EMBL/GenBank/DDBJ databases">
        <authorList>
            <consortium name="Genoscope - CEA"/>
            <person name="William W."/>
        </authorList>
    </citation>
    <scope>NUCLEOTIDE SEQUENCE</scope>
</reference>
<dbReference type="PANTHER" id="PTHR10083">
    <property type="entry name" value="KUNITZ-TYPE PROTEASE INHIBITOR-RELATED"/>
    <property type="match status" value="1"/>
</dbReference>
<dbReference type="GO" id="GO:0004867">
    <property type="term" value="F:serine-type endopeptidase inhibitor activity"/>
    <property type="evidence" value="ECO:0007669"/>
    <property type="project" value="InterPro"/>
</dbReference>
<evidence type="ECO:0000259" key="3">
    <source>
        <dbReference type="PROSITE" id="PS50279"/>
    </source>
</evidence>
<keyword evidence="1" id="KW-1015">Disulfide bond</keyword>
<feature type="domain" description="BPTI/Kunitz inhibitor" evidence="3">
    <location>
        <begin position="432"/>
        <end position="482"/>
    </location>
</feature>
<feature type="region of interest" description="Disordered" evidence="2">
    <location>
        <begin position="513"/>
        <end position="532"/>
    </location>
</feature>
<dbReference type="InterPro" id="IPR036880">
    <property type="entry name" value="Kunitz_BPTI_sf"/>
</dbReference>
<dbReference type="InterPro" id="IPR002223">
    <property type="entry name" value="Kunitz_BPTI"/>
</dbReference>